<evidence type="ECO:0000259" key="2">
    <source>
        <dbReference type="Pfam" id="PF01757"/>
    </source>
</evidence>
<evidence type="ECO:0000313" key="4">
    <source>
        <dbReference type="Proteomes" id="UP000017081"/>
    </source>
</evidence>
<feature type="transmembrane region" description="Helical" evidence="1">
    <location>
        <begin position="62"/>
        <end position="81"/>
    </location>
</feature>
<feature type="transmembrane region" description="Helical" evidence="1">
    <location>
        <begin position="189"/>
        <end position="209"/>
    </location>
</feature>
<feature type="domain" description="Acyltransferase 3" evidence="2">
    <location>
        <begin position="3"/>
        <end position="310"/>
    </location>
</feature>
<organism evidence="3 4">
    <name type="scientific">Cetobacterium somerae ATCC BAA-474</name>
    <dbReference type="NCBI Taxonomy" id="1319815"/>
    <lineage>
        <taxon>Bacteria</taxon>
        <taxon>Fusobacteriati</taxon>
        <taxon>Fusobacteriota</taxon>
        <taxon>Fusobacteriia</taxon>
        <taxon>Fusobacteriales</taxon>
        <taxon>Fusobacteriaceae</taxon>
        <taxon>Cetobacterium</taxon>
    </lineage>
</organism>
<gene>
    <name evidence="3" type="ORF">HMPREF0202_02270</name>
</gene>
<keyword evidence="1" id="KW-1133">Transmembrane helix</keyword>
<accession>U7V8F2</accession>
<dbReference type="eggNOG" id="COG3594">
    <property type="taxonomic scope" value="Bacteria"/>
</dbReference>
<evidence type="ECO:0000313" key="3">
    <source>
        <dbReference type="EMBL" id="ERT67815.1"/>
    </source>
</evidence>
<sequence length="319" mass="37480">MSILKGIGICLVVIGHTNSFLVKYVYLFHVPLFYFINGYFLKSTFHTFIERKIYFKRKVLKLYIPFITIVLTMVFLHNIFYKIYWVRDYYSINELIKNILKALFFLNSEILLGAIWFIPSLFLSFCLYMFLNTIFHKKAIVISSFLLVYALVFSSGDAYINKVLEITFIGQFFMQLGNIYKKNEYRIKFNLLLGVIAIFLFIILGNNINIIDIANRKYSEIYLFLPVTLCGIYLSLYATNLLDNVKCINNILSFIGIKSYVIMCFHIVSFKFLSFCYIVSNKLNIERLIEFPILKETNIAYLYILFGIFLPILVDIILV</sequence>
<dbReference type="Proteomes" id="UP000017081">
    <property type="component" value="Unassembled WGS sequence"/>
</dbReference>
<proteinExistence type="predicted"/>
<feature type="transmembrane region" description="Helical" evidence="1">
    <location>
        <begin position="24"/>
        <end position="41"/>
    </location>
</feature>
<feature type="transmembrane region" description="Helical" evidence="1">
    <location>
        <begin position="300"/>
        <end position="318"/>
    </location>
</feature>
<feature type="non-terminal residue" evidence="3">
    <location>
        <position position="319"/>
    </location>
</feature>
<protein>
    <submittedName>
        <fullName evidence="3">Acyltransferase</fullName>
    </submittedName>
</protein>
<comment type="caution">
    <text evidence="3">The sequence shown here is derived from an EMBL/GenBank/DDBJ whole genome shotgun (WGS) entry which is preliminary data.</text>
</comment>
<keyword evidence="3" id="KW-0808">Transferase</keyword>
<keyword evidence="3" id="KW-0012">Acyltransferase</keyword>
<dbReference type="AlphaFoldDB" id="U7V8F2"/>
<dbReference type="InterPro" id="IPR002656">
    <property type="entry name" value="Acyl_transf_3_dom"/>
</dbReference>
<dbReference type="STRING" id="1319815.HMPREF0202_02270"/>
<reference evidence="3 4" key="1">
    <citation type="submission" date="2013-08" db="EMBL/GenBank/DDBJ databases">
        <authorList>
            <person name="Weinstock G."/>
            <person name="Sodergren E."/>
            <person name="Wylie T."/>
            <person name="Fulton L."/>
            <person name="Fulton R."/>
            <person name="Fronick C."/>
            <person name="O'Laughlin M."/>
            <person name="Godfrey J."/>
            <person name="Miner T."/>
            <person name="Herter B."/>
            <person name="Appelbaum E."/>
            <person name="Cordes M."/>
            <person name="Lek S."/>
            <person name="Wollam A."/>
            <person name="Pepin K.H."/>
            <person name="Palsikar V.B."/>
            <person name="Mitreva M."/>
            <person name="Wilson R.K."/>
        </authorList>
    </citation>
    <scope>NUCLEOTIDE SEQUENCE [LARGE SCALE GENOMIC DNA]</scope>
    <source>
        <strain evidence="3 4">ATCC BAA-474</strain>
    </source>
</reference>
<dbReference type="Pfam" id="PF01757">
    <property type="entry name" value="Acyl_transf_3"/>
    <property type="match status" value="1"/>
</dbReference>
<dbReference type="EMBL" id="AXZF01000106">
    <property type="protein sequence ID" value="ERT67815.1"/>
    <property type="molecule type" value="Genomic_DNA"/>
</dbReference>
<feature type="transmembrane region" description="Helical" evidence="1">
    <location>
        <begin position="260"/>
        <end position="280"/>
    </location>
</feature>
<evidence type="ECO:0000256" key="1">
    <source>
        <dbReference type="SAM" id="Phobius"/>
    </source>
</evidence>
<dbReference type="GO" id="GO:0016747">
    <property type="term" value="F:acyltransferase activity, transferring groups other than amino-acyl groups"/>
    <property type="evidence" value="ECO:0007669"/>
    <property type="project" value="InterPro"/>
</dbReference>
<feature type="transmembrane region" description="Helical" evidence="1">
    <location>
        <begin position="138"/>
        <end position="153"/>
    </location>
</feature>
<keyword evidence="1" id="KW-0472">Membrane</keyword>
<dbReference type="HOGENOM" id="CLU_023915_0_0_0"/>
<name>U7V8F2_9FUSO</name>
<keyword evidence="4" id="KW-1185">Reference proteome</keyword>
<feature type="transmembrane region" description="Helical" evidence="1">
    <location>
        <begin position="221"/>
        <end position="239"/>
    </location>
</feature>
<keyword evidence="1" id="KW-0812">Transmembrane</keyword>
<dbReference type="RefSeq" id="WP_023051802.1">
    <property type="nucleotide sequence ID" value="NZ_KI518085.1"/>
</dbReference>
<feature type="transmembrane region" description="Helical" evidence="1">
    <location>
        <begin position="110"/>
        <end position="131"/>
    </location>
</feature>